<feature type="binding site" evidence="2">
    <location>
        <position position="29"/>
    </location>
    <ligand>
        <name>Zn(2+)</name>
        <dbReference type="ChEBI" id="CHEBI:29105"/>
        <label>1</label>
    </ligand>
</feature>
<dbReference type="CDD" id="cd08663">
    <property type="entry name" value="DAP_dppA_1"/>
    <property type="match status" value="1"/>
</dbReference>
<dbReference type="AlphaFoldDB" id="A0A2V4NEE7"/>
<dbReference type="Pfam" id="PF04951">
    <property type="entry name" value="Peptidase_M55"/>
    <property type="match status" value="1"/>
</dbReference>
<evidence type="ECO:0000313" key="4">
    <source>
        <dbReference type="Proteomes" id="UP000248039"/>
    </source>
</evidence>
<feature type="binding site" evidence="2">
    <location>
        <position position="79"/>
    </location>
    <ligand>
        <name>Zn(2+)</name>
        <dbReference type="ChEBI" id="CHEBI:29105"/>
        <label>2</label>
    </ligand>
</feature>
<dbReference type="OrthoDB" id="9785420at2"/>
<name>A0A2V4NEE7_9ACTN</name>
<dbReference type="EMBL" id="PYBW01000040">
    <property type="protein sequence ID" value="PYC80199.1"/>
    <property type="molecule type" value="Genomic_DNA"/>
</dbReference>
<protein>
    <submittedName>
        <fullName evidence="3">Peptidase M55</fullName>
    </submittedName>
</protein>
<reference evidence="3 4" key="1">
    <citation type="submission" date="2018-03" db="EMBL/GenBank/DDBJ databases">
        <title>Bioinformatic expansion and discovery of thiopeptide antibiotics.</title>
        <authorList>
            <person name="Schwalen C.J."/>
            <person name="Hudson G.A."/>
            <person name="Mitchell D.A."/>
        </authorList>
    </citation>
    <scope>NUCLEOTIDE SEQUENCE [LARGE SCALE GENOMIC DNA]</scope>
    <source>
        <strain evidence="3 4">ATCC 21389</strain>
    </source>
</reference>
<dbReference type="PIRSF" id="PIRSF015853">
    <property type="entry name" value="Pep_DppA"/>
    <property type="match status" value="1"/>
</dbReference>
<proteinExistence type="predicted"/>
<keyword evidence="2" id="KW-0862">Zinc</keyword>
<dbReference type="Gene3D" id="3.30.1360.130">
    <property type="entry name" value="Dipeptide transport protein"/>
    <property type="match status" value="1"/>
</dbReference>
<sequence length="293" mass="31623">MHHAGLRKRRAAAQHGSVQVKVFLSSDMEGTAGVVDWEQCRPGGPEYGYYRELLQQEVNAAIEGAAEAGAREFLVNDSHSSMANLRPDALAHRARYLSGRHKPMYMMQGLDASYDAVFFVSYHGSMDGAAATLSHTYNPRAIAEVRLNGRPAGEAAINALVALGYGVPVVLITGDEVTAEQIEPFCPGIRAAVVKTSVTRYAADSLHPEQARELIRQQAGDAVRALSAARPPAITLPATLTVRFRNADLAELATWIGGVVREDGLTVSITGEDPIRLYRTFVTVVLLTRGIAE</sequence>
<evidence type="ECO:0000256" key="2">
    <source>
        <dbReference type="PIRSR" id="PIRSR015853-2"/>
    </source>
</evidence>
<dbReference type="InterPro" id="IPR036177">
    <property type="entry name" value="Peptidase_M55_sf"/>
</dbReference>
<feature type="binding site" evidence="2">
    <location>
        <position position="27"/>
    </location>
    <ligand>
        <name>Zn(2+)</name>
        <dbReference type="ChEBI" id="CHEBI:29105"/>
        <label>2</label>
    </ligand>
</feature>
<accession>A0A2V4NEE7</accession>
<keyword evidence="2" id="KW-0479">Metal-binding</keyword>
<feature type="active site" description="Nucleophile" evidence="1">
    <location>
        <position position="135"/>
    </location>
</feature>
<dbReference type="InterPro" id="IPR027476">
    <property type="entry name" value="DppA_N"/>
</dbReference>
<dbReference type="SUPFAM" id="SSF63992">
    <property type="entry name" value="Dipeptide transport protein"/>
    <property type="match status" value="1"/>
</dbReference>
<dbReference type="InterPro" id="IPR007035">
    <property type="entry name" value="Peptidase_M55"/>
</dbReference>
<feature type="binding site" evidence="2">
    <location>
        <position position="123"/>
    </location>
    <ligand>
        <name>Zn(2+)</name>
        <dbReference type="ChEBI" id="CHEBI:29105"/>
        <label>2</label>
    </ligand>
</feature>
<dbReference type="GO" id="GO:0046872">
    <property type="term" value="F:metal ion binding"/>
    <property type="evidence" value="ECO:0007669"/>
    <property type="project" value="UniProtKB-KW"/>
</dbReference>
<gene>
    <name evidence="3" type="ORF">C7C46_12975</name>
</gene>
<keyword evidence="4" id="KW-1185">Reference proteome</keyword>
<feature type="binding site" evidence="2">
    <location>
        <position position="27"/>
    </location>
    <ligand>
        <name>Zn(2+)</name>
        <dbReference type="ChEBI" id="CHEBI:29105"/>
        <label>1</label>
    </ligand>
</feature>
<comment type="caution">
    <text evidence="3">The sequence shown here is derived from an EMBL/GenBank/DDBJ whole genome shotgun (WGS) entry which is preliminary data.</text>
</comment>
<organism evidence="3 4">
    <name type="scientific">Streptomyces tateyamensis</name>
    <dbReference type="NCBI Taxonomy" id="565073"/>
    <lineage>
        <taxon>Bacteria</taxon>
        <taxon>Bacillati</taxon>
        <taxon>Actinomycetota</taxon>
        <taxon>Actinomycetes</taxon>
        <taxon>Kitasatosporales</taxon>
        <taxon>Streptomycetaceae</taxon>
        <taxon>Streptomyces</taxon>
    </lineage>
</organism>
<evidence type="ECO:0000256" key="1">
    <source>
        <dbReference type="PIRSR" id="PIRSR015853-1"/>
    </source>
</evidence>
<feature type="binding site" evidence="2">
    <location>
        <position position="154"/>
    </location>
    <ligand>
        <name>Zn(2+)</name>
        <dbReference type="ChEBI" id="CHEBI:29105"/>
        <label>2</label>
    </ligand>
</feature>
<dbReference type="Gene3D" id="3.40.50.10780">
    <property type="entry name" value="Dipeptide transport protein"/>
    <property type="match status" value="1"/>
</dbReference>
<dbReference type="Proteomes" id="UP000248039">
    <property type="component" value="Unassembled WGS sequence"/>
</dbReference>
<evidence type="ECO:0000313" key="3">
    <source>
        <dbReference type="EMBL" id="PYC80199.1"/>
    </source>
</evidence>